<dbReference type="Proteomes" id="UP000332487">
    <property type="component" value="Unassembled WGS sequence"/>
</dbReference>
<dbReference type="GO" id="GO:0006412">
    <property type="term" value="P:translation"/>
    <property type="evidence" value="ECO:0007669"/>
    <property type="project" value="InterPro"/>
</dbReference>
<gene>
    <name evidence="5" type="ORF">UNLARM2_0254</name>
</gene>
<dbReference type="SUPFAM" id="SSF57829">
    <property type="entry name" value="Zn-binding ribosomal proteins"/>
    <property type="match status" value="1"/>
</dbReference>
<evidence type="ECO:0000256" key="1">
    <source>
        <dbReference type="ARBA" id="ARBA00022833"/>
    </source>
</evidence>
<dbReference type="GO" id="GO:1990904">
    <property type="term" value="C:ribonucleoprotein complex"/>
    <property type="evidence" value="ECO:0007669"/>
    <property type="project" value="UniProtKB-KW"/>
</dbReference>
<evidence type="ECO:0000256" key="3">
    <source>
        <dbReference type="ARBA" id="ARBA00023274"/>
    </source>
</evidence>
<organism evidence="5 6">
    <name type="scientific">Candidatus Micrarchaeum acidiphilum ARMAN-2</name>
    <dbReference type="NCBI Taxonomy" id="425595"/>
    <lineage>
        <taxon>Archaea</taxon>
        <taxon>Candidatus Micrarchaeota</taxon>
        <taxon>Candidatus Micrarchaeia</taxon>
        <taxon>Candidatus Micrarchaeales</taxon>
        <taxon>Candidatus Micrarchaeaceae</taxon>
        <taxon>Candidatus Micrarchaeum</taxon>
    </lineage>
</organism>
<name>C7DGL5_MICA2</name>
<sequence length="38" mass="4365">MCPKCNSRMAEHSDRFSCGKCGYSEFKTQHKENSDGKH</sequence>
<keyword evidence="6" id="KW-1185">Reference proteome</keyword>
<dbReference type="AlphaFoldDB" id="C7DGL5"/>
<dbReference type="EMBL" id="GG697238">
    <property type="protein sequence ID" value="EET90362.1"/>
    <property type="molecule type" value="Genomic_DNA"/>
</dbReference>
<evidence type="ECO:0000313" key="6">
    <source>
        <dbReference type="Proteomes" id="UP000332487"/>
    </source>
</evidence>
<evidence type="ECO:0000256" key="2">
    <source>
        <dbReference type="ARBA" id="ARBA00022980"/>
    </source>
</evidence>
<accession>C7DGL5</accession>
<protein>
    <recommendedName>
        <fullName evidence="4">Small ribosomal subunit protein eS31 domain-containing protein</fullName>
    </recommendedName>
</protein>
<reference evidence="5 6" key="1">
    <citation type="journal article" date="2009" name="Genome Biol.">
        <title>Community-wide analysis of microbial genome sequence signatures.</title>
        <authorList>
            <person name="Dick G.J."/>
            <person name="Andersson A.F."/>
            <person name="Baker B.J."/>
            <person name="Simmons S.L."/>
            <person name="Thomas B.C."/>
            <person name="Yelton A.P."/>
            <person name="Banfield J.F."/>
        </authorList>
    </citation>
    <scope>NUCLEOTIDE SEQUENCE [LARGE SCALE GENOMIC DNA]</scope>
    <source>
        <strain evidence="5">ARMAN-2</strain>
    </source>
</reference>
<keyword evidence="2" id="KW-0689">Ribosomal protein</keyword>
<dbReference type="GO" id="GO:0005840">
    <property type="term" value="C:ribosome"/>
    <property type="evidence" value="ECO:0007669"/>
    <property type="project" value="UniProtKB-KW"/>
</dbReference>
<feature type="domain" description="Small ribosomal subunit protein eS31" evidence="4">
    <location>
        <begin position="2"/>
        <end position="23"/>
    </location>
</feature>
<evidence type="ECO:0000259" key="4">
    <source>
        <dbReference type="Pfam" id="PF01599"/>
    </source>
</evidence>
<dbReference type="GO" id="GO:0003735">
    <property type="term" value="F:structural constituent of ribosome"/>
    <property type="evidence" value="ECO:0007669"/>
    <property type="project" value="InterPro"/>
</dbReference>
<dbReference type="Pfam" id="PF01599">
    <property type="entry name" value="Ribosomal_S27"/>
    <property type="match status" value="1"/>
</dbReference>
<dbReference type="InterPro" id="IPR011332">
    <property type="entry name" value="Ribosomal_zn-bd"/>
</dbReference>
<keyword evidence="3" id="KW-0687">Ribonucleoprotein</keyword>
<dbReference type="InterPro" id="IPR002906">
    <property type="entry name" value="Ribosomal_eS31"/>
</dbReference>
<evidence type="ECO:0000313" key="5">
    <source>
        <dbReference type="EMBL" id="EET90362.1"/>
    </source>
</evidence>
<dbReference type="Gene3D" id="6.20.50.180">
    <property type="match status" value="1"/>
</dbReference>
<keyword evidence="1" id="KW-0862">Zinc</keyword>
<proteinExistence type="predicted"/>
<reference evidence="5 6" key="2">
    <citation type="journal article" date="2010" name="Proc. Natl. Acad. Sci. U.S.A.">
        <title>Enigmatic, ultrasmall, uncultivated Archaea.</title>
        <authorList>
            <person name="Baker B.J."/>
            <person name="Comolli L.R."/>
            <person name="Dick G.J."/>
            <person name="Hauser L.J."/>
            <person name="Hyatt D."/>
            <person name="Dill B.D."/>
            <person name="Land M.L."/>
            <person name="Verberkmoes N.C."/>
            <person name="Hettich R.L."/>
            <person name="Banfield J.F."/>
        </authorList>
    </citation>
    <scope>NUCLEOTIDE SEQUENCE [LARGE SCALE GENOMIC DNA]</scope>
    <source>
        <strain evidence="5">ARMAN-2</strain>
    </source>
</reference>